<proteinExistence type="predicted"/>
<evidence type="ECO:0000313" key="2">
    <source>
        <dbReference type="Proteomes" id="UP000287853"/>
    </source>
</evidence>
<reference evidence="1 2" key="1">
    <citation type="submission" date="2017-01" db="EMBL/GenBank/DDBJ databases">
        <title>The cable genome- insights into the physiology and evolution of filamentous bacteria capable of sulfide oxidation via long distance electron transfer.</title>
        <authorList>
            <person name="Schreiber L."/>
            <person name="Bjerg J.T."/>
            <person name="Boggild A."/>
            <person name="Van De Vossenberg J."/>
            <person name="Meysman F."/>
            <person name="Nielsen L.P."/>
            <person name="Schramm A."/>
            <person name="Kjeldsen K.U."/>
        </authorList>
    </citation>
    <scope>NUCLEOTIDE SEQUENCE [LARGE SCALE GENOMIC DNA]</scope>
    <source>
        <strain evidence="1">MCF</strain>
    </source>
</reference>
<sequence>GGTLLKEIKQRRAPWFYALKKWKDRFQPLCELNHSASTLIAAAFSIVAHANGEEENYVTSQSLSGMLNGQLNEGQNKDKGVISQYATLLTRLLENTAQYKLLETKVGDHIKRATATQVDESSQEWKLLKKLLPEALDPVIREELIYYDALPDWAKNDTTPRKSY</sequence>
<name>A0A3S3QWR9_9BACT</name>
<protein>
    <submittedName>
        <fullName evidence="1">Uncharacterized protein</fullName>
    </submittedName>
</protein>
<evidence type="ECO:0000313" key="1">
    <source>
        <dbReference type="EMBL" id="RWX44429.1"/>
    </source>
</evidence>
<feature type="non-terminal residue" evidence="1">
    <location>
        <position position="1"/>
    </location>
</feature>
<accession>A0A3S3QWR9</accession>
<dbReference type="EMBL" id="MTKO01000095">
    <property type="protein sequence ID" value="RWX44429.1"/>
    <property type="molecule type" value="Genomic_DNA"/>
</dbReference>
<dbReference type="AlphaFoldDB" id="A0A3S3QWR9"/>
<comment type="caution">
    <text evidence="1">The sequence shown here is derived from an EMBL/GenBank/DDBJ whole genome shotgun (WGS) entry which is preliminary data.</text>
</comment>
<keyword evidence="2" id="KW-1185">Reference proteome</keyword>
<dbReference type="Proteomes" id="UP000287853">
    <property type="component" value="Unassembled WGS sequence"/>
</dbReference>
<gene>
    <name evidence="1" type="ORF">H206_03768</name>
</gene>
<organism evidence="1 2">
    <name type="scientific">Candidatus Electrothrix aarhusensis</name>
    <dbReference type="NCBI Taxonomy" id="1859131"/>
    <lineage>
        <taxon>Bacteria</taxon>
        <taxon>Pseudomonadati</taxon>
        <taxon>Thermodesulfobacteriota</taxon>
        <taxon>Desulfobulbia</taxon>
        <taxon>Desulfobulbales</taxon>
        <taxon>Desulfobulbaceae</taxon>
        <taxon>Candidatus Electrothrix</taxon>
    </lineage>
</organism>